<proteinExistence type="predicted"/>
<comment type="caution">
    <text evidence="3">The sequence shown here is derived from an EMBL/GenBank/DDBJ whole genome shotgun (WGS) entry which is preliminary data.</text>
</comment>
<feature type="region of interest" description="Disordered" evidence="1">
    <location>
        <begin position="1"/>
        <end position="45"/>
    </location>
</feature>
<keyword evidence="4" id="KW-1185">Reference proteome</keyword>
<feature type="compositionally biased region" description="Basic and acidic residues" evidence="1">
    <location>
        <begin position="9"/>
        <end position="22"/>
    </location>
</feature>
<sequence length="309" mass="34850">MNTSSDAADIDRSRIMLDEKNYQTDFDSNSETPPASIEGTLSEPLEPELETFEFEVCTPYQGKPPPYADPREERVEIIGPYPDDYPSYSLLAQRPSPLNIWRSPSMKTLRTRTYAPQQRVIKKSRSFDATWEDRDEGNKSALNQTRSVPCDGYTVPYVSTCGVDGDFLDLTVKENSSPKSGVGQSLCFAALLELGGTKDKAFVSSTTVGSKSRREFPFKLWTSPKTWELTYDGITKLGRLEFHPSSSLPGASEENKMIQRRTETDFQSSRKPINDRVILNSFIFCLLILYCGLIVASIRSEGQLALFWW</sequence>
<organism evidence="3 4">
    <name type="scientific">Puccinia coronata f. sp. avenae</name>
    <dbReference type="NCBI Taxonomy" id="200324"/>
    <lineage>
        <taxon>Eukaryota</taxon>
        <taxon>Fungi</taxon>
        <taxon>Dikarya</taxon>
        <taxon>Basidiomycota</taxon>
        <taxon>Pucciniomycotina</taxon>
        <taxon>Pucciniomycetes</taxon>
        <taxon>Pucciniales</taxon>
        <taxon>Pucciniaceae</taxon>
        <taxon>Puccinia</taxon>
    </lineage>
</organism>
<accession>A0A2N5V2V4</accession>
<evidence type="ECO:0000256" key="2">
    <source>
        <dbReference type="SAM" id="Phobius"/>
    </source>
</evidence>
<protein>
    <submittedName>
        <fullName evidence="3">Uncharacterized protein</fullName>
    </submittedName>
</protein>
<keyword evidence="2" id="KW-1133">Transmembrane helix</keyword>
<dbReference type="EMBL" id="PGCJ01000138">
    <property type="protein sequence ID" value="PLW44331.1"/>
    <property type="molecule type" value="Genomic_DNA"/>
</dbReference>
<reference evidence="3 4" key="1">
    <citation type="submission" date="2017-11" db="EMBL/GenBank/DDBJ databases">
        <title>De novo assembly and phasing of dikaryotic genomes from two isolates of Puccinia coronata f. sp. avenae, the causal agent of oat crown rust.</title>
        <authorList>
            <person name="Miller M.E."/>
            <person name="Zhang Y."/>
            <person name="Omidvar V."/>
            <person name="Sperschneider J."/>
            <person name="Schwessinger B."/>
            <person name="Raley C."/>
            <person name="Palmer J.M."/>
            <person name="Garnica D."/>
            <person name="Upadhyaya N."/>
            <person name="Rathjen J."/>
            <person name="Taylor J.M."/>
            <person name="Park R.F."/>
            <person name="Dodds P.N."/>
            <person name="Hirsch C.D."/>
            <person name="Kianian S.F."/>
            <person name="Figueroa M."/>
        </authorList>
    </citation>
    <scope>NUCLEOTIDE SEQUENCE [LARGE SCALE GENOMIC DNA]</scope>
    <source>
        <strain evidence="3">12NC29</strain>
    </source>
</reference>
<keyword evidence="2" id="KW-0472">Membrane</keyword>
<evidence type="ECO:0000313" key="4">
    <source>
        <dbReference type="Proteomes" id="UP000235388"/>
    </source>
</evidence>
<feature type="transmembrane region" description="Helical" evidence="2">
    <location>
        <begin position="277"/>
        <end position="298"/>
    </location>
</feature>
<evidence type="ECO:0000256" key="1">
    <source>
        <dbReference type="SAM" id="MobiDB-lite"/>
    </source>
</evidence>
<dbReference type="OrthoDB" id="2505154at2759"/>
<feature type="compositionally biased region" description="Polar residues" evidence="1">
    <location>
        <begin position="23"/>
        <end position="33"/>
    </location>
</feature>
<dbReference type="Proteomes" id="UP000235388">
    <property type="component" value="Unassembled WGS sequence"/>
</dbReference>
<gene>
    <name evidence="3" type="ORF">PCANC_09925</name>
</gene>
<name>A0A2N5V2V4_9BASI</name>
<dbReference type="AlphaFoldDB" id="A0A2N5V2V4"/>
<evidence type="ECO:0000313" key="3">
    <source>
        <dbReference type="EMBL" id="PLW44331.1"/>
    </source>
</evidence>
<keyword evidence="2" id="KW-0812">Transmembrane</keyword>